<name>A0A8K0GMZ9_IGNLU</name>
<reference evidence="1" key="1">
    <citation type="submission" date="2019-08" db="EMBL/GenBank/DDBJ databases">
        <title>The genome of the North American firefly Photinus pyralis.</title>
        <authorList>
            <consortium name="Photinus pyralis genome working group"/>
            <person name="Fallon T.R."/>
            <person name="Sander Lower S.E."/>
            <person name="Weng J.-K."/>
        </authorList>
    </citation>
    <scope>NUCLEOTIDE SEQUENCE</scope>
    <source>
        <strain evidence="1">TRF0915ILg1</strain>
        <tissue evidence="1">Whole body</tissue>
    </source>
</reference>
<dbReference type="PANTHER" id="PTHR31101">
    <property type="entry name" value="UPF0547 PROTEIN C16ORF87"/>
    <property type="match status" value="1"/>
</dbReference>
<comment type="caution">
    <text evidence="1">The sequence shown here is derived from an EMBL/GenBank/DDBJ whole genome shotgun (WGS) entry which is preliminary data.</text>
</comment>
<protein>
    <submittedName>
        <fullName evidence="1">Uncharacterized protein</fullName>
    </submittedName>
</protein>
<dbReference type="OrthoDB" id="5981040at2759"/>
<proteinExistence type="predicted"/>
<accession>A0A8K0GMZ9</accession>
<evidence type="ECO:0000313" key="2">
    <source>
        <dbReference type="Proteomes" id="UP000801492"/>
    </source>
</evidence>
<evidence type="ECO:0000313" key="1">
    <source>
        <dbReference type="EMBL" id="KAF2905596.1"/>
    </source>
</evidence>
<keyword evidence="2" id="KW-1185">Reference proteome</keyword>
<dbReference type="Proteomes" id="UP000801492">
    <property type="component" value="Unassembled WGS sequence"/>
</dbReference>
<sequence length="122" mass="14410">MVPVACKACPCGHLFFNARKNSKTIFPGDDFLRRTQRVRREKPNYYDSLEYDKQVKKAKLRNSECEEEDKKDQVKIRRKKIRKEEEDDDESPIVLTPEKQLICSVILAEINRKLQVVTWKPA</sequence>
<dbReference type="InterPro" id="IPR040246">
    <property type="entry name" value="C16orf87-like"/>
</dbReference>
<gene>
    <name evidence="1" type="ORF">ILUMI_00573</name>
</gene>
<dbReference type="EMBL" id="VTPC01000493">
    <property type="protein sequence ID" value="KAF2905596.1"/>
    <property type="molecule type" value="Genomic_DNA"/>
</dbReference>
<organism evidence="1 2">
    <name type="scientific">Ignelater luminosus</name>
    <name type="common">Cucubano</name>
    <name type="synonym">Pyrophorus luminosus</name>
    <dbReference type="NCBI Taxonomy" id="2038154"/>
    <lineage>
        <taxon>Eukaryota</taxon>
        <taxon>Metazoa</taxon>
        <taxon>Ecdysozoa</taxon>
        <taxon>Arthropoda</taxon>
        <taxon>Hexapoda</taxon>
        <taxon>Insecta</taxon>
        <taxon>Pterygota</taxon>
        <taxon>Neoptera</taxon>
        <taxon>Endopterygota</taxon>
        <taxon>Coleoptera</taxon>
        <taxon>Polyphaga</taxon>
        <taxon>Elateriformia</taxon>
        <taxon>Elateroidea</taxon>
        <taxon>Elateridae</taxon>
        <taxon>Agrypninae</taxon>
        <taxon>Pyrophorini</taxon>
        <taxon>Ignelater</taxon>
    </lineage>
</organism>
<dbReference type="AlphaFoldDB" id="A0A8K0GMZ9"/>